<dbReference type="EMBL" id="CP036425">
    <property type="protein sequence ID" value="QDU35252.1"/>
    <property type="molecule type" value="Genomic_DNA"/>
</dbReference>
<reference evidence="1 2" key="1">
    <citation type="submission" date="2019-02" db="EMBL/GenBank/DDBJ databases">
        <title>Deep-cultivation of Planctomycetes and their phenomic and genomic characterization uncovers novel biology.</title>
        <authorList>
            <person name="Wiegand S."/>
            <person name="Jogler M."/>
            <person name="Boedeker C."/>
            <person name="Pinto D."/>
            <person name="Vollmers J."/>
            <person name="Rivas-Marin E."/>
            <person name="Kohn T."/>
            <person name="Peeters S.H."/>
            <person name="Heuer A."/>
            <person name="Rast P."/>
            <person name="Oberbeckmann S."/>
            <person name="Bunk B."/>
            <person name="Jeske O."/>
            <person name="Meyerdierks A."/>
            <person name="Storesund J.E."/>
            <person name="Kallscheuer N."/>
            <person name="Luecker S."/>
            <person name="Lage O.M."/>
            <person name="Pohl T."/>
            <person name="Merkel B.J."/>
            <person name="Hornburger P."/>
            <person name="Mueller R.-W."/>
            <person name="Bruemmer F."/>
            <person name="Labrenz M."/>
            <person name="Spormann A.M."/>
            <person name="Op den Camp H."/>
            <person name="Overmann J."/>
            <person name="Amann R."/>
            <person name="Jetten M.S.M."/>
            <person name="Mascher T."/>
            <person name="Medema M.H."/>
            <person name="Devos D.P."/>
            <person name="Kaster A.-K."/>
            <person name="Ovreas L."/>
            <person name="Rohde M."/>
            <person name="Galperin M.Y."/>
            <person name="Jogler C."/>
        </authorList>
    </citation>
    <scope>NUCLEOTIDE SEQUENCE [LARGE SCALE GENOMIC DNA]</scope>
    <source>
        <strain evidence="1 2">KS4</strain>
    </source>
</reference>
<dbReference type="Proteomes" id="UP000317369">
    <property type="component" value="Chromosome"/>
</dbReference>
<sequence length="33" mass="3499">MGTWDGVSGWDGANSERNGLSWVVFGQARASLS</sequence>
<evidence type="ECO:0000313" key="1">
    <source>
        <dbReference type="EMBL" id="QDU35252.1"/>
    </source>
</evidence>
<proteinExistence type="predicted"/>
<evidence type="ECO:0000313" key="2">
    <source>
        <dbReference type="Proteomes" id="UP000317369"/>
    </source>
</evidence>
<name>A0A517YYE5_9BACT</name>
<gene>
    <name evidence="1" type="ORF">KS4_33330</name>
</gene>
<organism evidence="1 2">
    <name type="scientific">Poriferisphaera corsica</name>
    <dbReference type="NCBI Taxonomy" id="2528020"/>
    <lineage>
        <taxon>Bacteria</taxon>
        <taxon>Pseudomonadati</taxon>
        <taxon>Planctomycetota</taxon>
        <taxon>Phycisphaerae</taxon>
        <taxon>Phycisphaerales</taxon>
        <taxon>Phycisphaeraceae</taxon>
        <taxon>Poriferisphaera</taxon>
    </lineage>
</organism>
<dbReference type="AlphaFoldDB" id="A0A517YYE5"/>
<dbReference type="KEGG" id="pcor:KS4_33330"/>
<accession>A0A517YYE5</accession>
<keyword evidence="2" id="KW-1185">Reference proteome</keyword>
<protein>
    <submittedName>
        <fullName evidence="1">Uncharacterized protein</fullName>
    </submittedName>
</protein>